<dbReference type="EMBL" id="JANFFA010000003">
    <property type="protein sequence ID" value="MDQ2095055.1"/>
    <property type="molecule type" value="Genomic_DNA"/>
</dbReference>
<dbReference type="InterPro" id="IPR047111">
    <property type="entry name" value="YbaP-like"/>
</dbReference>
<dbReference type="AlphaFoldDB" id="A0AAJ1UAT9"/>
<evidence type="ECO:0000313" key="3">
    <source>
        <dbReference type="Proteomes" id="UP001227162"/>
    </source>
</evidence>
<dbReference type="PANTHER" id="PTHR40590:SF1">
    <property type="entry name" value="CYTOPLASMIC PROTEIN"/>
    <property type="match status" value="1"/>
</dbReference>
<dbReference type="CDD" id="cd14789">
    <property type="entry name" value="Tiki"/>
    <property type="match status" value="1"/>
</dbReference>
<dbReference type="RefSeq" id="WP_317626657.1">
    <property type="nucleotide sequence ID" value="NZ_JANFFA010000003.1"/>
</dbReference>
<evidence type="ECO:0000313" key="2">
    <source>
        <dbReference type="EMBL" id="MDQ2095055.1"/>
    </source>
</evidence>
<feature type="signal peptide" evidence="1">
    <location>
        <begin position="1"/>
        <end position="19"/>
    </location>
</feature>
<reference evidence="2" key="1">
    <citation type="submission" date="2022-07" db="EMBL/GenBank/DDBJ databases">
        <authorList>
            <person name="Otstavnykh N."/>
            <person name="Isaeva M."/>
            <person name="Bystritskaya E."/>
        </authorList>
    </citation>
    <scope>NUCLEOTIDE SEQUENCE</scope>
    <source>
        <strain evidence="2">10Alg 79</strain>
    </source>
</reference>
<keyword evidence="3" id="KW-1185">Reference proteome</keyword>
<evidence type="ECO:0000256" key="1">
    <source>
        <dbReference type="SAM" id="SignalP"/>
    </source>
</evidence>
<dbReference type="PANTHER" id="PTHR40590">
    <property type="entry name" value="CYTOPLASMIC PROTEIN-RELATED"/>
    <property type="match status" value="1"/>
</dbReference>
<gene>
    <name evidence="2" type="ORF">NOI20_13110</name>
</gene>
<sequence length="336" mass="36894">MRYLLFFLLLLANPASALARAFDCTGRDILHTLPQATQQTITQAAAETPYATGLLWQAEKDGARITLFGTYHVPHASTQNHFDTLMPMARTADVVFFEMSAPDQAEFEKTAATDASLLFITDGPTLPELLPEESWQELRRQMSERGMPSFMTAKFKPIYVSMLLGMSPCQLRQQQAGQVGIDGRLSKALASEGKDTRSIEDPMATLALFDNFTQAEQIAMIEMTLALPLSPDDLQETMYRLYADGETARLWEFGRALTILYGGPTGAADFAKMEQALLTNRNRAWTAPLEAAARPGTSVFAAFGAGHLPGKDGVLNLLAQNGWTITRLPLARPSLD</sequence>
<name>A0AAJ1UAT9_9RHOB</name>
<dbReference type="InterPro" id="IPR002816">
    <property type="entry name" value="TraB/PrgY/GumN_fam"/>
</dbReference>
<organism evidence="2 3">
    <name type="scientific">Rhodalgimonas zhirmunskyi</name>
    <dbReference type="NCBI Taxonomy" id="2964767"/>
    <lineage>
        <taxon>Bacteria</taxon>
        <taxon>Pseudomonadati</taxon>
        <taxon>Pseudomonadota</taxon>
        <taxon>Alphaproteobacteria</taxon>
        <taxon>Rhodobacterales</taxon>
        <taxon>Roseobacteraceae</taxon>
        <taxon>Rhodalgimonas</taxon>
    </lineage>
</organism>
<accession>A0AAJ1UAT9</accession>
<proteinExistence type="predicted"/>
<protein>
    <submittedName>
        <fullName evidence="2">TraB/GumN family protein</fullName>
    </submittedName>
</protein>
<keyword evidence="1" id="KW-0732">Signal</keyword>
<dbReference type="Pfam" id="PF01963">
    <property type="entry name" value="TraB_PrgY_gumN"/>
    <property type="match status" value="1"/>
</dbReference>
<comment type="caution">
    <text evidence="2">The sequence shown here is derived from an EMBL/GenBank/DDBJ whole genome shotgun (WGS) entry which is preliminary data.</text>
</comment>
<dbReference type="Proteomes" id="UP001227162">
    <property type="component" value="Unassembled WGS sequence"/>
</dbReference>
<feature type="chain" id="PRO_5042467371" evidence="1">
    <location>
        <begin position="20"/>
        <end position="336"/>
    </location>
</feature>
<reference evidence="2" key="2">
    <citation type="submission" date="2023-04" db="EMBL/GenBank/DDBJ databases">
        <title>'Rhodoalgimonas zhirmunskyi' gen. nov., isolated from a red alga.</title>
        <authorList>
            <person name="Nedashkovskaya O.I."/>
            <person name="Otstavnykh N.Y."/>
            <person name="Bystritskaya E.P."/>
            <person name="Balabanova L.A."/>
            <person name="Isaeva M.P."/>
        </authorList>
    </citation>
    <scope>NUCLEOTIDE SEQUENCE</scope>
    <source>
        <strain evidence="2">10Alg 79</strain>
    </source>
</reference>